<evidence type="ECO:0000256" key="1">
    <source>
        <dbReference type="SAM" id="MobiDB-lite"/>
    </source>
</evidence>
<feature type="compositionally biased region" description="Low complexity" evidence="1">
    <location>
        <begin position="67"/>
        <end position="76"/>
    </location>
</feature>
<reference evidence="2 3" key="1">
    <citation type="submission" date="2023-07" db="EMBL/GenBank/DDBJ databases">
        <title>Comparative genomics of wheat-associated soil bacteria to identify genetic determinants of phenazine resistance.</title>
        <authorList>
            <person name="Mouncey N."/>
        </authorList>
    </citation>
    <scope>NUCLEOTIDE SEQUENCE [LARGE SCALE GENOMIC DNA]</scope>
    <source>
        <strain evidence="2 3">W2I16</strain>
    </source>
</reference>
<comment type="caution">
    <text evidence="2">The sequence shown here is derived from an EMBL/GenBank/DDBJ whole genome shotgun (WGS) entry which is preliminary data.</text>
</comment>
<evidence type="ECO:0000313" key="3">
    <source>
        <dbReference type="Proteomes" id="UP001223072"/>
    </source>
</evidence>
<evidence type="ECO:0000313" key="2">
    <source>
        <dbReference type="EMBL" id="MDQ0933174.1"/>
    </source>
</evidence>
<protein>
    <recommendedName>
        <fullName evidence="4">Lipoprotein</fullName>
    </recommendedName>
</protein>
<evidence type="ECO:0008006" key="4">
    <source>
        <dbReference type="Google" id="ProtNLM"/>
    </source>
</evidence>
<dbReference type="RefSeq" id="WP_307627022.1">
    <property type="nucleotide sequence ID" value="NZ_JAUSZS010000004.1"/>
</dbReference>
<organism evidence="2 3">
    <name type="scientific">Streptomyces turgidiscabies</name>
    <dbReference type="NCBI Taxonomy" id="85558"/>
    <lineage>
        <taxon>Bacteria</taxon>
        <taxon>Bacillati</taxon>
        <taxon>Actinomycetota</taxon>
        <taxon>Actinomycetes</taxon>
        <taxon>Kitasatosporales</taxon>
        <taxon>Streptomycetaceae</taxon>
        <taxon>Streptomyces</taxon>
    </lineage>
</organism>
<keyword evidence="3" id="KW-1185">Reference proteome</keyword>
<feature type="compositionally biased region" description="Low complexity" evidence="1">
    <location>
        <begin position="47"/>
        <end position="60"/>
    </location>
</feature>
<gene>
    <name evidence="2" type="ORF">QFZ49_003114</name>
</gene>
<proteinExistence type="predicted"/>
<dbReference type="Proteomes" id="UP001223072">
    <property type="component" value="Unassembled WGS sequence"/>
</dbReference>
<feature type="region of interest" description="Disordered" evidence="1">
    <location>
        <begin position="39"/>
        <end position="76"/>
    </location>
</feature>
<dbReference type="EMBL" id="JAUSZS010000004">
    <property type="protein sequence ID" value="MDQ0933174.1"/>
    <property type="molecule type" value="Genomic_DNA"/>
</dbReference>
<accession>A0ABU0RME9</accession>
<name>A0ABU0RME9_9ACTN</name>
<sequence length="176" mass="16854">MTSATSVTYARVLARRAGTASVAGVAAVLLLAGCGDGGGSDEGAKVPGPDASSPSADPAAGTGGTSGTTTAGSGLTGSWLTTSKGSAVALVINGTKAGVFATGGTMCSGTAGNEAGMQMIRLTCADGNKDRAEGMVDSVGKTSMKVTWESALGTETYTRAEGGRLPSGLPTAGLGS</sequence>